<proteinExistence type="predicted"/>
<comment type="caution">
    <text evidence="2">The sequence shown here is derived from an EMBL/GenBank/DDBJ whole genome shotgun (WGS) entry which is preliminary data.</text>
</comment>
<dbReference type="Gene3D" id="1.10.10.10">
    <property type="entry name" value="Winged helix-like DNA-binding domain superfamily/Winged helix DNA-binding domain"/>
    <property type="match status" value="1"/>
</dbReference>
<keyword evidence="3" id="KW-1185">Reference proteome</keyword>
<evidence type="ECO:0000256" key="1">
    <source>
        <dbReference type="SAM" id="MobiDB-lite"/>
    </source>
</evidence>
<gene>
    <name evidence="2" type="ORF">SAMN04488589_1981</name>
</gene>
<evidence type="ECO:0000313" key="2">
    <source>
        <dbReference type="EMBL" id="SDG03313.1"/>
    </source>
</evidence>
<dbReference type="OrthoDB" id="147738at2157"/>
<name>A0A7Z7AXH9_9EURY</name>
<feature type="region of interest" description="Disordered" evidence="1">
    <location>
        <begin position="90"/>
        <end position="115"/>
    </location>
</feature>
<dbReference type="RefSeq" id="WP_091710287.1">
    <property type="nucleotide sequence ID" value="NZ_FNCA01000006.1"/>
</dbReference>
<dbReference type="EMBL" id="FNCA01000006">
    <property type="protein sequence ID" value="SDG03313.1"/>
    <property type="molecule type" value="Genomic_DNA"/>
</dbReference>
<accession>A0A7Z7AXH9</accession>
<dbReference type="Proteomes" id="UP000199259">
    <property type="component" value="Unassembled WGS sequence"/>
</dbReference>
<evidence type="ECO:0000313" key="3">
    <source>
        <dbReference type="Proteomes" id="UP000199259"/>
    </source>
</evidence>
<dbReference type="AlphaFoldDB" id="A0A7Z7AXH9"/>
<feature type="compositionally biased region" description="Acidic residues" evidence="1">
    <location>
        <begin position="91"/>
        <end position="112"/>
    </location>
</feature>
<dbReference type="SUPFAM" id="SSF46785">
    <property type="entry name" value="Winged helix' DNA-binding domain"/>
    <property type="match status" value="1"/>
</dbReference>
<sequence length="193" mass="22119">MTKEYAEQLFLQEKPTLALLAIWSLQKTYASVITKEINSTFAHTTKILAKMEEHGLVQFSVEGRVKYVELTDHGYRVVDALKNLIMAIEGETPEESQEENSTESAENDSENTDEARKTTLDHIDRLHQQIVTTYNGLEENDAELQIMKMKIGPFSRDIQLLLNSIEENEDLINDEGLDKLTEIQNIFDLVMKQ</sequence>
<dbReference type="InterPro" id="IPR036390">
    <property type="entry name" value="WH_DNA-bd_sf"/>
</dbReference>
<protein>
    <submittedName>
        <fullName evidence="2">Uncharacterized protein</fullName>
    </submittedName>
</protein>
<dbReference type="InterPro" id="IPR036388">
    <property type="entry name" value="WH-like_DNA-bd_sf"/>
</dbReference>
<organism evidence="2 3">
    <name type="scientific">Methanolobus vulcani</name>
    <dbReference type="NCBI Taxonomy" id="38026"/>
    <lineage>
        <taxon>Archaea</taxon>
        <taxon>Methanobacteriati</taxon>
        <taxon>Methanobacteriota</taxon>
        <taxon>Stenosarchaea group</taxon>
        <taxon>Methanomicrobia</taxon>
        <taxon>Methanosarcinales</taxon>
        <taxon>Methanosarcinaceae</taxon>
        <taxon>Methanolobus</taxon>
    </lineage>
</organism>
<reference evidence="2 3" key="1">
    <citation type="submission" date="2016-10" db="EMBL/GenBank/DDBJ databases">
        <authorList>
            <person name="Varghese N."/>
            <person name="Submissions S."/>
        </authorList>
    </citation>
    <scope>NUCLEOTIDE SEQUENCE [LARGE SCALE GENOMIC DNA]</scope>
    <source>
        <strain evidence="2 3">PL 12/M</strain>
    </source>
</reference>